<dbReference type="InterPro" id="IPR029017">
    <property type="entry name" value="Enolase-like_N"/>
</dbReference>
<comment type="similarity">
    <text evidence="2">Belongs to the mandelate racemase/muconate lactonizing enzyme family.</text>
</comment>
<dbReference type="SFLD" id="SFLDS00001">
    <property type="entry name" value="Enolase"/>
    <property type="match status" value="1"/>
</dbReference>
<dbReference type="SFLD" id="SFLDG00180">
    <property type="entry name" value="muconate_cycloisomerase"/>
    <property type="match status" value="1"/>
</dbReference>
<dbReference type="InterPro" id="IPR013341">
    <property type="entry name" value="Mandelate_racemase_N_dom"/>
</dbReference>
<dbReference type="Gene3D" id="3.20.20.120">
    <property type="entry name" value="Enolase-like C-terminal domain"/>
    <property type="match status" value="1"/>
</dbReference>
<dbReference type="Pfam" id="PF13378">
    <property type="entry name" value="MR_MLE_C"/>
    <property type="match status" value="1"/>
</dbReference>
<dbReference type="InterPro" id="IPR018110">
    <property type="entry name" value="Mandel_Rmase/mucon_lact_enz_CS"/>
</dbReference>
<feature type="domain" description="Mandelate racemase/muconate lactonizing enzyme C-terminal" evidence="6">
    <location>
        <begin position="151"/>
        <end position="248"/>
    </location>
</feature>
<dbReference type="SUPFAM" id="SSF51604">
    <property type="entry name" value="Enolase C-terminal domain-like"/>
    <property type="match status" value="1"/>
</dbReference>
<comment type="cofactor">
    <cofactor evidence="1">
        <name>Mg(2+)</name>
        <dbReference type="ChEBI" id="CHEBI:18420"/>
    </cofactor>
</comment>
<dbReference type="Gene3D" id="3.30.390.10">
    <property type="entry name" value="Enolase-like, N-terminal domain"/>
    <property type="match status" value="1"/>
</dbReference>
<dbReference type="EMBL" id="SNZR01000013">
    <property type="protein sequence ID" value="TDR90065.1"/>
    <property type="molecule type" value="Genomic_DNA"/>
</dbReference>
<dbReference type="OrthoDB" id="9775913at2"/>
<evidence type="ECO:0000256" key="5">
    <source>
        <dbReference type="ARBA" id="ARBA00023235"/>
    </source>
</evidence>
<dbReference type="AlphaFoldDB" id="A0A4R7BZ68"/>
<name>A0A4R7BZ68_9HYPH</name>
<dbReference type="FunFam" id="3.30.390.10:FF:000009">
    <property type="entry name" value="Hydrophobic dipeptide epimerase"/>
    <property type="match status" value="1"/>
</dbReference>
<dbReference type="RefSeq" id="WP_133771171.1">
    <property type="nucleotide sequence ID" value="NZ_SNZR01000013.1"/>
</dbReference>
<dbReference type="PANTHER" id="PTHR48073:SF2">
    <property type="entry name" value="O-SUCCINYLBENZOATE SYNTHASE"/>
    <property type="match status" value="1"/>
</dbReference>
<sequence>MTHGSGDPSAILSIDVFPVRMPLKKPLVMSTYRIDDGPALFVRVRTRSGHEGWGEAAASPVMAGETLEGMQAAVRHLIAPHLIAESALDRARLMRRLRTSLYGNGGALAAVDIALLDLVGRIRNVPVVDLLGGVQRRTVDPLWLIGGTGSPDEVVESALALRAQGFRAFKLKVGVADLLDEIRTVALLRDALGEDCLIAADANMGWDVATALRFARASAEFGLAFLEQPVGAGDFPRMKAVGQGSPVPIGIDESMHGAHDILAHAEAGAIGGVSLKTIKLGGVAPLVALAGTCDTLGLSVNLAMMMESSLATAAMVHAACAVPRIDWGLSLGNLWLAEDPVSAPIACADGVVRCPEGPGLGVTVDERRLADLAA</sequence>
<organism evidence="7 8">
    <name type="scientific">Enterovirga rhinocerotis</name>
    <dbReference type="NCBI Taxonomy" id="1339210"/>
    <lineage>
        <taxon>Bacteria</taxon>
        <taxon>Pseudomonadati</taxon>
        <taxon>Pseudomonadota</taxon>
        <taxon>Alphaproteobacteria</taxon>
        <taxon>Hyphomicrobiales</taxon>
        <taxon>Methylobacteriaceae</taxon>
        <taxon>Enterovirga</taxon>
    </lineage>
</organism>
<keyword evidence="8" id="KW-1185">Reference proteome</keyword>
<dbReference type="SUPFAM" id="SSF54826">
    <property type="entry name" value="Enolase N-terminal domain-like"/>
    <property type="match status" value="1"/>
</dbReference>
<dbReference type="SMART" id="SM00922">
    <property type="entry name" value="MR_MLE"/>
    <property type="match status" value="1"/>
</dbReference>
<gene>
    <name evidence="7" type="ORF">EV668_2904</name>
</gene>
<dbReference type="GO" id="GO:0006518">
    <property type="term" value="P:peptide metabolic process"/>
    <property type="evidence" value="ECO:0007669"/>
    <property type="project" value="UniProtKB-ARBA"/>
</dbReference>
<dbReference type="Pfam" id="PF02746">
    <property type="entry name" value="MR_MLE_N"/>
    <property type="match status" value="1"/>
</dbReference>
<evidence type="ECO:0000313" key="8">
    <source>
        <dbReference type="Proteomes" id="UP000295122"/>
    </source>
</evidence>
<keyword evidence="4" id="KW-0460">Magnesium</keyword>
<dbReference type="SFLD" id="SFLDF00009">
    <property type="entry name" value="o-succinylbenzoate_synthase"/>
    <property type="match status" value="1"/>
</dbReference>
<evidence type="ECO:0000256" key="3">
    <source>
        <dbReference type="ARBA" id="ARBA00022723"/>
    </source>
</evidence>
<accession>A0A4R7BZ68</accession>
<dbReference type="GO" id="GO:0009063">
    <property type="term" value="P:amino acid catabolic process"/>
    <property type="evidence" value="ECO:0007669"/>
    <property type="project" value="InterPro"/>
</dbReference>
<keyword evidence="3" id="KW-0479">Metal-binding</keyword>
<evidence type="ECO:0000259" key="6">
    <source>
        <dbReference type="SMART" id="SM00922"/>
    </source>
</evidence>
<comment type="caution">
    <text evidence="7">The sequence shown here is derived from an EMBL/GenBank/DDBJ whole genome shotgun (WGS) entry which is preliminary data.</text>
</comment>
<protein>
    <submittedName>
        <fullName evidence="7">Muconate cycloisomerase</fullName>
    </submittedName>
</protein>
<dbReference type="GO" id="GO:0016854">
    <property type="term" value="F:racemase and epimerase activity"/>
    <property type="evidence" value="ECO:0007669"/>
    <property type="project" value="UniProtKB-ARBA"/>
</dbReference>
<evidence type="ECO:0000256" key="4">
    <source>
        <dbReference type="ARBA" id="ARBA00022842"/>
    </source>
</evidence>
<evidence type="ECO:0000313" key="7">
    <source>
        <dbReference type="EMBL" id="TDR90065.1"/>
    </source>
</evidence>
<dbReference type="PROSITE" id="PS00908">
    <property type="entry name" value="MR_MLE_1"/>
    <property type="match status" value="1"/>
</dbReference>
<evidence type="ECO:0000256" key="2">
    <source>
        <dbReference type="ARBA" id="ARBA00008031"/>
    </source>
</evidence>
<dbReference type="Proteomes" id="UP000295122">
    <property type="component" value="Unassembled WGS sequence"/>
</dbReference>
<dbReference type="InterPro" id="IPR029065">
    <property type="entry name" value="Enolase_C-like"/>
</dbReference>
<reference evidence="7 8" key="1">
    <citation type="submission" date="2019-03" db="EMBL/GenBank/DDBJ databases">
        <title>Genomic Encyclopedia of Type Strains, Phase IV (KMG-IV): sequencing the most valuable type-strain genomes for metagenomic binning, comparative biology and taxonomic classification.</title>
        <authorList>
            <person name="Goeker M."/>
        </authorList>
    </citation>
    <scope>NUCLEOTIDE SEQUENCE [LARGE SCALE GENOMIC DNA]</scope>
    <source>
        <strain evidence="7 8">DSM 25903</strain>
    </source>
</reference>
<evidence type="ECO:0000256" key="1">
    <source>
        <dbReference type="ARBA" id="ARBA00001946"/>
    </source>
</evidence>
<proteinExistence type="inferred from homology"/>
<keyword evidence="5 7" id="KW-0413">Isomerase</keyword>
<dbReference type="InterPro" id="IPR036849">
    <property type="entry name" value="Enolase-like_C_sf"/>
</dbReference>
<dbReference type="PANTHER" id="PTHR48073">
    <property type="entry name" value="O-SUCCINYLBENZOATE SYNTHASE-RELATED"/>
    <property type="match status" value="1"/>
</dbReference>
<dbReference type="GO" id="GO:0000287">
    <property type="term" value="F:magnesium ion binding"/>
    <property type="evidence" value="ECO:0007669"/>
    <property type="project" value="UniProtKB-ARBA"/>
</dbReference>
<dbReference type="InterPro" id="IPR013342">
    <property type="entry name" value="Mandelate_racemase_C"/>
</dbReference>